<reference evidence="7 8" key="1">
    <citation type="submission" date="2020-07" db="EMBL/GenBank/DDBJ databases">
        <title>Roseicoccus Jingziensis gen. nov., sp. nov., isolated from coastal seawater.</title>
        <authorList>
            <person name="Feng X."/>
        </authorList>
    </citation>
    <scope>NUCLEOTIDE SEQUENCE [LARGE SCALE GENOMIC DNA]</scope>
    <source>
        <strain evidence="7 8">N1E253</strain>
    </source>
</reference>
<dbReference type="GO" id="GO:0046872">
    <property type="term" value="F:metal ion binding"/>
    <property type="evidence" value="ECO:0007669"/>
    <property type="project" value="UniProtKB-KW"/>
</dbReference>
<evidence type="ECO:0000256" key="1">
    <source>
        <dbReference type="ARBA" id="ARBA00008779"/>
    </source>
</evidence>
<dbReference type="Gene3D" id="3.30.1120.10">
    <property type="match status" value="1"/>
</dbReference>
<evidence type="ECO:0000256" key="4">
    <source>
        <dbReference type="ARBA" id="ARBA00022837"/>
    </source>
</evidence>
<evidence type="ECO:0000256" key="5">
    <source>
        <dbReference type="SAM" id="SignalP"/>
    </source>
</evidence>
<accession>A0A851GNG3</accession>
<feature type="domain" description="Sulfatase N-terminal" evidence="6">
    <location>
        <begin position="24"/>
        <end position="391"/>
    </location>
</feature>
<evidence type="ECO:0000313" key="8">
    <source>
        <dbReference type="Proteomes" id="UP000557872"/>
    </source>
</evidence>
<keyword evidence="2" id="KW-0479">Metal-binding</keyword>
<dbReference type="RefSeq" id="WP_178933344.1">
    <property type="nucleotide sequence ID" value="NZ_JACBAZ010000004.1"/>
</dbReference>
<protein>
    <submittedName>
        <fullName evidence="7">Arylsulfatase</fullName>
    </submittedName>
</protein>
<keyword evidence="5" id="KW-0732">Signal</keyword>
<dbReference type="EMBL" id="JACBAZ010000004">
    <property type="protein sequence ID" value="NWK56577.1"/>
    <property type="molecule type" value="Genomic_DNA"/>
</dbReference>
<dbReference type="CDD" id="cd16143">
    <property type="entry name" value="ARS_like"/>
    <property type="match status" value="1"/>
</dbReference>
<dbReference type="PROSITE" id="PS00149">
    <property type="entry name" value="SULFATASE_2"/>
    <property type="match status" value="1"/>
</dbReference>
<evidence type="ECO:0000256" key="3">
    <source>
        <dbReference type="ARBA" id="ARBA00022801"/>
    </source>
</evidence>
<comment type="similarity">
    <text evidence="1">Belongs to the sulfatase family.</text>
</comment>
<gene>
    <name evidence="7" type="ORF">HW115_13225</name>
</gene>
<evidence type="ECO:0000313" key="7">
    <source>
        <dbReference type="EMBL" id="NWK56577.1"/>
    </source>
</evidence>
<dbReference type="PROSITE" id="PS00523">
    <property type="entry name" value="SULFATASE_1"/>
    <property type="match status" value="1"/>
</dbReference>
<dbReference type="PANTHER" id="PTHR42693:SF53">
    <property type="entry name" value="ENDO-4-O-SULFATASE"/>
    <property type="match status" value="1"/>
</dbReference>
<dbReference type="InterPro" id="IPR024607">
    <property type="entry name" value="Sulfatase_CS"/>
</dbReference>
<keyword evidence="3" id="KW-0378">Hydrolase</keyword>
<sequence length="483" mass="53661">MTARFALILFCLLPCLSTLAKDKPNIVFILADDMSYDSVAANNPASGPLQTPHIDKLVSQGMNFTDAHSGSAVCTPTRYGLLTGRYAWRTRLKRSVLWNWAPPLIEKERLTVAEMLQQQGYATGMVGKWHLGLDWYDKNGKIANDQLKITDASFRKGDAAKRVQETEQNIDFSQAITGGPTDNGFDSYFGVDVPNFPPYIWIANDRLQGLPTASKPKSMFGSAGPMLPGWKLEDILPTLGRKSVEWIHTQSKKDKPFFLYLSLTSPHTPIAPSKTFQGKSGVSHYADFVMETDWVVGQVLEALEQSGTADNTLVIFSCDNGTSAKANFKQLEQHGVDLHHHFKGHKAQIHEGGHRVPFIVRWPGKTQAGSHCDQTICLNDFMATTASLLDVTLPDNAAEDSTNILPLITGQQSSLPQRPLVINHDIQGKFAIRKGPWKLTGNKLFHLKNDPKETSDVAKQHPELVSELKKTLVRYQQQGHSRH</sequence>
<dbReference type="InterPro" id="IPR000917">
    <property type="entry name" value="Sulfatase_N"/>
</dbReference>
<dbReference type="Proteomes" id="UP000557872">
    <property type="component" value="Unassembled WGS sequence"/>
</dbReference>
<organism evidence="7 8">
    <name type="scientific">Oceaniferula marina</name>
    <dbReference type="NCBI Taxonomy" id="2748318"/>
    <lineage>
        <taxon>Bacteria</taxon>
        <taxon>Pseudomonadati</taxon>
        <taxon>Verrucomicrobiota</taxon>
        <taxon>Verrucomicrobiia</taxon>
        <taxon>Verrucomicrobiales</taxon>
        <taxon>Verrucomicrobiaceae</taxon>
        <taxon>Oceaniferula</taxon>
    </lineage>
</organism>
<dbReference type="AlphaFoldDB" id="A0A851GNG3"/>
<dbReference type="InterPro" id="IPR050738">
    <property type="entry name" value="Sulfatase"/>
</dbReference>
<evidence type="ECO:0000259" key="6">
    <source>
        <dbReference type="Pfam" id="PF00884"/>
    </source>
</evidence>
<dbReference type="Pfam" id="PF00884">
    <property type="entry name" value="Sulfatase"/>
    <property type="match status" value="1"/>
</dbReference>
<dbReference type="GO" id="GO:0004065">
    <property type="term" value="F:arylsulfatase activity"/>
    <property type="evidence" value="ECO:0007669"/>
    <property type="project" value="TreeGrafter"/>
</dbReference>
<dbReference type="Gene3D" id="3.40.720.10">
    <property type="entry name" value="Alkaline Phosphatase, subunit A"/>
    <property type="match status" value="1"/>
</dbReference>
<feature type="chain" id="PRO_5032679404" evidence="5">
    <location>
        <begin position="21"/>
        <end position="483"/>
    </location>
</feature>
<feature type="signal peptide" evidence="5">
    <location>
        <begin position="1"/>
        <end position="20"/>
    </location>
</feature>
<evidence type="ECO:0000256" key="2">
    <source>
        <dbReference type="ARBA" id="ARBA00022723"/>
    </source>
</evidence>
<proteinExistence type="inferred from homology"/>
<keyword evidence="8" id="KW-1185">Reference proteome</keyword>
<comment type="caution">
    <text evidence="7">The sequence shown here is derived from an EMBL/GenBank/DDBJ whole genome shotgun (WGS) entry which is preliminary data.</text>
</comment>
<name>A0A851GNG3_9BACT</name>
<dbReference type="InterPro" id="IPR017850">
    <property type="entry name" value="Alkaline_phosphatase_core_sf"/>
</dbReference>
<dbReference type="SUPFAM" id="SSF53649">
    <property type="entry name" value="Alkaline phosphatase-like"/>
    <property type="match status" value="1"/>
</dbReference>
<keyword evidence="4" id="KW-0106">Calcium</keyword>
<dbReference type="PANTHER" id="PTHR42693">
    <property type="entry name" value="ARYLSULFATASE FAMILY MEMBER"/>
    <property type="match status" value="1"/>
</dbReference>